<reference evidence="3" key="1">
    <citation type="journal article" date="2019" name="Int. J. Syst. Evol. Microbiol.">
        <title>The Global Catalogue of Microorganisms (GCM) 10K type strain sequencing project: providing services to taxonomists for standard genome sequencing and annotation.</title>
        <authorList>
            <consortium name="The Broad Institute Genomics Platform"/>
            <consortium name="The Broad Institute Genome Sequencing Center for Infectious Disease"/>
            <person name="Wu L."/>
            <person name="Ma J."/>
        </authorList>
    </citation>
    <scope>NUCLEOTIDE SEQUENCE [LARGE SCALE GENOMIC DNA]</scope>
    <source>
        <strain evidence="3">KCTC 42424</strain>
    </source>
</reference>
<feature type="region of interest" description="Disordered" evidence="1">
    <location>
        <begin position="21"/>
        <end position="111"/>
    </location>
</feature>
<dbReference type="RefSeq" id="WP_376866081.1">
    <property type="nucleotide sequence ID" value="NZ_JBHRYB010000005.1"/>
</dbReference>
<feature type="compositionally biased region" description="Basic and acidic residues" evidence="1">
    <location>
        <begin position="58"/>
        <end position="69"/>
    </location>
</feature>
<comment type="caution">
    <text evidence="2">The sequence shown here is derived from an EMBL/GenBank/DDBJ whole genome shotgun (WGS) entry which is preliminary data.</text>
</comment>
<evidence type="ECO:0000256" key="1">
    <source>
        <dbReference type="SAM" id="MobiDB-lite"/>
    </source>
</evidence>
<evidence type="ECO:0000313" key="2">
    <source>
        <dbReference type="EMBL" id="MFC3680203.1"/>
    </source>
</evidence>
<gene>
    <name evidence="2" type="ORF">ACFOMG_08830</name>
</gene>
<feature type="compositionally biased region" description="Low complexity" evidence="1">
    <location>
        <begin position="77"/>
        <end position="89"/>
    </location>
</feature>
<accession>A0ABV7VVW4</accession>
<sequence length="214" mass="22907">MSNPDDPRDLLDELETLQRVLDDAASDQVDRDQSAPSLDPLELGSLENIPVLDELFGEPDKPAASDKQQRPGLRAVPDAPAPSDDNPAPGEQHPLAGLTAASTPSVARVSGNPFLPQAILDKLAHEREAAQYSAEQAQATMAKIMGSAVDDPFTFDDLSDDEPEISADAPLAEPAPLASQAISDRHKAAIINELVEEMLPQIEARLRQLLADKL</sequence>
<proteinExistence type="predicted"/>
<keyword evidence="3" id="KW-1185">Reference proteome</keyword>
<dbReference type="Proteomes" id="UP001595722">
    <property type="component" value="Unassembled WGS sequence"/>
</dbReference>
<organism evidence="2 3">
    <name type="scientific">Bacterioplanoides pacificum</name>
    <dbReference type="NCBI Taxonomy" id="1171596"/>
    <lineage>
        <taxon>Bacteria</taxon>
        <taxon>Pseudomonadati</taxon>
        <taxon>Pseudomonadota</taxon>
        <taxon>Gammaproteobacteria</taxon>
        <taxon>Oceanospirillales</taxon>
        <taxon>Oceanospirillaceae</taxon>
        <taxon>Bacterioplanoides</taxon>
    </lineage>
</organism>
<dbReference type="EMBL" id="JBHRYB010000005">
    <property type="protein sequence ID" value="MFC3680203.1"/>
    <property type="molecule type" value="Genomic_DNA"/>
</dbReference>
<name>A0ABV7VVW4_9GAMM</name>
<evidence type="ECO:0000313" key="3">
    <source>
        <dbReference type="Proteomes" id="UP001595722"/>
    </source>
</evidence>
<protein>
    <submittedName>
        <fullName evidence="2">Uncharacterized protein</fullName>
    </submittedName>
</protein>